<reference evidence="8" key="1">
    <citation type="submission" date="2019-05" db="EMBL/GenBank/DDBJ databases">
        <title>Complete genome sequencing of Dialister sp. strain 5BBH33.</title>
        <authorList>
            <person name="Sakamoto M."/>
            <person name="Murakami T."/>
            <person name="Mori H."/>
        </authorList>
    </citation>
    <scope>NUCLEOTIDE SEQUENCE [LARGE SCALE GENOMIC DNA]</scope>
    <source>
        <strain evidence="8">5BBH33</strain>
    </source>
</reference>
<dbReference type="SUPFAM" id="SSF52540">
    <property type="entry name" value="P-loop containing nucleoside triphosphate hydrolases"/>
    <property type="match status" value="1"/>
</dbReference>
<dbReference type="CDD" id="cd01750">
    <property type="entry name" value="GATase1_CobQ"/>
    <property type="match status" value="1"/>
</dbReference>
<name>A0A8E4BRB5_9FIRM</name>
<dbReference type="GO" id="GO:0015420">
    <property type="term" value="F:ABC-type vitamin B12 transporter activity"/>
    <property type="evidence" value="ECO:0007669"/>
    <property type="project" value="UniProtKB-UniRule"/>
</dbReference>
<dbReference type="InterPro" id="IPR027417">
    <property type="entry name" value="P-loop_NTPase"/>
</dbReference>
<feature type="active site" evidence="4">
    <location>
        <position position="447"/>
    </location>
</feature>
<dbReference type="Gene3D" id="3.40.50.880">
    <property type="match status" value="1"/>
</dbReference>
<dbReference type="EMBL" id="AP019697">
    <property type="protein sequence ID" value="BBK25017.1"/>
    <property type="molecule type" value="Genomic_DNA"/>
</dbReference>
<dbReference type="KEGG" id="dho:Dia5BBH33_09520"/>
<sequence>MKKAKKLMFQGTSSHVGKSILTTAFCRILAQDGYKTAPFKAQNMALNSYVTPSGGEIGRSTVAQAEAAGAEPIVQMNPVLLKPTGNSCSQVIILGTSRGNYSASEYQNQYSQKAWASVKESIEYMESHYDVMVIEGAGSPAEVNLKKNDIVNMRVAKECNASVFLIADIDRGGALASIVGTLELLDEDERALVKGLVINKFRGDIKLLEPALTFLKERTGIPVLGVIPYLNKLGIDDEDSVSLQEIPDDHVMRDIHIAVIQTPKISNFTDFDALNHEPDVNVRFVQKGDLLGNSDLIIIPGSKNTTEDLLYLKREGYAKEICELAEQGTPVIGVCGGYQMLGEKVSDPDHVESQNDEVDGLGLLPYTTVMQGVKNTYQVHFDCDDLPFLDMQFKGSDLKGYEIHMGETTLNKPAQTLFHITSRSSKDVDVNDGYINEKHNVFGTYCHGVFDNDELRRAIINALRKRKGLSELPIQFRYREYKESEYDRLADSVRKYFDMDTVYEILRNE</sequence>
<feature type="domain" description="CobB/CobQ-like glutamine amidotransferase" evidence="6">
    <location>
        <begin position="257"/>
        <end position="454"/>
    </location>
</feature>
<keyword evidence="3 4" id="KW-0315">Glutamine amidotransferase</keyword>
<evidence type="ECO:0000259" key="5">
    <source>
        <dbReference type="Pfam" id="PF01656"/>
    </source>
</evidence>
<accession>A0A8E4BRB5</accession>
<comment type="pathway">
    <text evidence="1 4">Cofactor biosynthesis; adenosylcobalamin biosynthesis.</text>
</comment>
<comment type="function">
    <text evidence="4">Catalyzes amidations at positions B, D, E, and G on adenosylcobyrinic A,C-diamide. NH(2) groups are provided by glutamine, and one molecule of ATP is hydrogenolyzed for each amidation.</text>
</comment>
<organism evidence="7 8">
    <name type="scientific">Dialister hominis</name>
    <dbReference type="NCBI Taxonomy" id="2582419"/>
    <lineage>
        <taxon>Bacteria</taxon>
        <taxon>Bacillati</taxon>
        <taxon>Bacillota</taxon>
        <taxon>Negativicutes</taxon>
        <taxon>Veillonellales</taxon>
        <taxon>Veillonellaceae</taxon>
        <taxon>Dialister</taxon>
    </lineage>
</organism>
<dbReference type="AlphaFoldDB" id="A0A8E4BRB5"/>
<evidence type="ECO:0000256" key="1">
    <source>
        <dbReference type="ARBA" id="ARBA00004953"/>
    </source>
</evidence>
<dbReference type="PROSITE" id="PS51274">
    <property type="entry name" value="GATASE_COBBQ"/>
    <property type="match status" value="1"/>
</dbReference>
<protein>
    <recommendedName>
        <fullName evidence="4">Cobyric acid synthase</fullName>
    </recommendedName>
</protein>
<dbReference type="NCBIfam" id="TIGR00313">
    <property type="entry name" value="cobQ"/>
    <property type="match status" value="1"/>
</dbReference>
<keyword evidence="8" id="KW-1185">Reference proteome</keyword>
<evidence type="ECO:0000256" key="2">
    <source>
        <dbReference type="ARBA" id="ARBA00022573"/>
    </source>
</evidence>
<evidence type="ECO:0000313" key="8">
    <source>
        <dbReference type="Proteomes" id="UP000320585"/>
    </source>
</evidence>
<dbReference type="NCBIfam" id="NF001989">
    <property type="entry name" value="PRK00784.1"/>
    <property type="match status" value="1"/>
</dbReference>
<dbReference type="Proteomes" id="UP000320585">
    <property type="component" value="Chromosome"/>
</dbReference>
<dbReference type="HAMAP" id="MF_00028">
    <property type="entry name" value="CobQ"/>
    <property type="match status" value="1"/>
</dbReference>
<dbReference type="InterPro" id="IPR047045">
    <property type="entry name" value="CobQ_N"/>
</dbReference>
<comment type="similarity">
    <text evidence="4">Belongs to the CobB/CobQ family. CobQ subfamily.</text>
</comment>
<evidence type="ECO:0000256" key="4">
    <source>
        <dbReference type="HAMAP-Rule" id="MF_00028"/>
    </source>
</evidence>
<dbReference type="CDD" id="cd05389">
    <property type="entry name" value="CobQ_N"/>
    <property type="match status" value="1"/>
</dbReference>
<dbReference type="UniPathway" id="UPA00148"/>
<evidence type="ECO:0000313" key="7">
    <source>
        <dbReference type="EMBL" id="BBK25017.1"/>
    </source>
</evidence>
<dbReference type="GO" id="GO:0003824">
    <property type="term" value="F:catalytic activity"/>
    <property type="evidence" value="ECO:0007669"/>
    <property type="project" value="InterPro"/>
</dbReference>
<dbReference type="SUPFAM" id="SSF52317">
    <property type="entry name" value="Class I glutamine amidotransferase-like"/>
    <property type="match status" value="1"/>
</dbReference>
<feature type="domain" description="CobQ/CobB/MinD/ParA nucleotide binding" evidence="5">
    <location>
        <begin position="7"/>
        <end position="233"/>
    </location>
</feature>
<dbReference type="Pfam" id="PF01656">
    <property type="entry name" value="CbiA"/>
    <property type="match status" value="1"/>
</dbReference>
<dbReference type="RefSeq" id="WP_143332491.1">
    <property type="nucleotide sequence ID" value="NZ_AP019697.1"/>
</dbReference>
<dbReference type="PROSITE" id="PS51273">
    <property type="entry name" value="GATASE_TYPE_1"/>
    <property type="match status" value="1"/>
</dbReference>
<dbReference type="InterPro" id="IPR029062">
    <property type="entry name" value="Class_I_gatase-like"/>
</dbReference>
<dbReference type="Pfam" id="PF07685">
    <property type="entry name" value="GATase_3"/>
    <property type="match status" value="1"/>
</dbReference>
<dbReference type="OrthoDB" id="9808302at2"/>
<evidence type="ECO:0000256" key="3">
    <source>
        <dbReference type="ARBA" id="ARBA00022962"/>
    </source>
</evidence>
<proteinExistence type="inferred from homology"/>
<dbReference type="InterPro" id="IPR033949">
    <property type="entry name" value="CobQ_GATase1"/>
</dbReference>
<gene>
    <name evidence="4 7" type="primary">cobQ</name>
    <name evidence="7" type="ORF">Dia5BBH33_09520</name>
</gene>
<keyword evidence="2 4" id="KW-0169">Cobalamin biosynthesis</keyword>
<dbReference type="InterPro" id="IPR011698">
    <property type="entry name" value="GATase_3"/>
</dbReference>
<dbReference type="GeneID" id="92716164"/>
<dbReference type="InterPro" id="IPR004459">
    <property type="entry name" value="CobQ_synth"/>
</dbReference>
<dbReference type="PANTHER" id="PTHR21343">
    <property type="entry name" value="DETHIOBIOTIN SYNTHETASE"/>
    <property type="match status" value="1"/>
</dbReference>
<dbReference type="Gene3D" id="3.40.50.300">
    <property type="entry name" value="P-loop containing nucleotide triphosphate hydrolases"/>
    <property type="match status" value="1"/>
</dbReference>
<dbReference type="PANTHER" id="PTHR21343:SF1">
    <property type="entry name" value="COBYRIC ACID SYNTHASE"/>
    <property type="match status" value="1"/>
</dbReference>
<dbReference type="GO" id="GO:0009236">
    <property type="term" value="P:cobalamin biosynthetic process"/>
    <property type="evidence" value="ECO:0007669"/>
    <property type="project" value="UniProtKB-UniRule"/>
</dbReference>
<evidence type="ECO:0000259" key="6">
    <source>
        <dbReference type="Pfam" id="PF07685"/>
    </source>
</evidence>
<dbReference type="InterPro" id="IPR002586">
    <property type="entry name" value="CobQ/CobB/MinD/ParA_Nub-bd_dom"/>
</dbReference>
<feature type="active site" description="Nucleophile" evidence="4">
    <location>
        <position position="335"/>
    </location>
</feature>